<proteinExistence type="predicted"/>
<organism evidence="1 2">
    <name type="scientific">Vitrella brassicaformis (strain CCMP3155)</name>
    <dbReference type="NCBI Taxonomy" id="1169540"/>
    <lineage>
        <taxon>Eukaryota</taxon>
        <taxon>Sar</taxon>
        <taxon>Alveolata</taxon>
        <taxon>Colpodellida</taxon>
        <taxon>Vitrellaceae</taxon>
        <taxon>Vitrella</taxon>
    </lineage>
</organism>
<accession>A0A0G4GPT9</accession>
<dbReference type="AlphaFoldDB" id="A0A0G4GPT9"/>
<dbReference type="Gene3D" id="3.10.50.40">
    <property type="match status" value="1"/>
</dbReference>
<reference evidence="1 2" key="1">
    <citation type="submission" date="2014-11" db="EMBL/GenBank/DDBJ databases">
        <authorList>
            <person name="Zhu J."/>
            <person name="Qi W."/>
            <person name="Song R."/>
        </authorList>
    </citation>
    <scope>NUCLEOTIDE SEQUENCE [LARGE SCALE GENOMIC DNA]</scope>
</reference>
<evidence type="ECO:0000313" key="2">
    <source>
        <dbReference type="Proteomes" id="UP000041254"/>
    </source>
</evidence>
<dbReference type="InParanoid" id="A0A0G4GPT9"/>
<gene>
    <name evidence="1" type="ORF">Vbra_1000</name>
</gene>
<dbReference type="PhylomeDB" id="A0A0G4GPT9"/>
<dbReference type="EMBL" id="CDMY01000748">
    <property type="protein sequence ID" value="CEM32297.1"/>
    <property type="molecule type" value="Genomic_DNA"/>
</dbReference>
<sequence length="389" mass="42900">MRSAVRMSSSASSLAGRAVGLFEGRNVYADGGRGVYILVQEMEGGLDGRRERRFIRKTDYGKISLFDDVSLDLRQLASSVGVANGNGATLRRQDVSSPTTAAGQGGGGDVFTRSPSGVFYQVKRPGNGPKPTRHQTVETDVIWWRDDFDGRPMSQCTRGPSSRRPGWRIFASLVWLVSPVGAMSDRLVDVGVLEFSRNVLEDPAQPGEYFYELNALVPDRPKKRIYLPLDICRTSVNFYTKDRNGRESLLPKGVLPNETVGLTNGNGATLRRQEVSSPTTASGQGGGGDVFIRLPSGVFYQVVRQGRGPKPTRDQTIKVDYIGWADDFDGQDKIYDRRGGVDRVSQCAEWFQEVFTDMRVGEVRRVIAPAGLSATGQEEYIEYRLLAIL</sequence>
<evidence type="ECO:0000313" key="1">
    <source>
        <dbReference type="EMBL" id="CEM32297.1"/>
    </source>
</evidence>
<dbReference type="Proteomes" id="UP000041254">
    <property type="component" value="Unassembled WGS sequence"/>
</dbReference>
<dbReference type="GO" id="GO:0003755">
    <property type="term" value="F:peptidyl-prolyl cis-trans isomerase activity"/>
    <property type="evidence" value="ECO:0007669"/>
    <property type="project" value="InterPro"/>
</dbReference>
<keyword evidence="2" id="KW-1185">Reference proteome</keyword>
<dbReference type="VEuPathDB" id="CryptoDB:Vbra_1000"/>
<protein>
    <submittedName>
        <fullName evidence="1">Uncharacterized protein</fullName>
    </submittedName>
</protein>
<name>A0A0G4GPT9_VITBC</name>
<dbReference type="InterPro" id="IPR046357">
    <property type="entry name" value="PPIase_dom_sf"/>
</dbReference>
<dbReference type="SUPFAM" id="SSF54534">
    <property type="entry name" value="FKBP-like"/>
    <property type="match status" value="1"/>
</dbReference>